<dbReference type="GO" id="GO:0000055">
    <property type="term" value="P:ribosomal large subunit export from nucleus"/>
    <property type="evidence" value="ECO:0007669"/>
    <property type="project" value="TreeGrafter"/>
</dbReference>
<dbReference type="GO" id="GO:0005049">
    <property type="term" value="F:nuclear export signal receptor activity"/>
    <property type="evidence" value="ECO:0007669"/>
    <property type="project" value="InterPro"/>
</dbReference>
<gene>
    <name evidence="1" type="ORF">CL6EHI_175470</name>
</gene>
<dbReference type="EMBL" id="BDEQ01000001">
    <property type="protein sequence ID" value="GAT95797.1"/>
    <property type="molecule type" value="Genomic_DNA"/>
</dbReference>
<evidence type="ECO:0000313" key="2">
    <source>
        <dbReference type="Proteomes" id="UP000078387"/>
    </source>
</evidence>
<dbReference type="PANTHER" id="PTHR11223:SF2">
    <property type="entry name" value="EXPORTIN-1"/>
    <property type="match status" value="1"/>
</dbReference>
<dbReference type="OMA" id="QAYERET"/>
<dbReference type="FunFam" id="1.25.10.10:FF:000866">
    <property type="entry name" value="Uncharacterized protein"/>
    <property type="match status" value="1"/>
</dbReference>
<organism evidence="1 2">
    <name type="scientific">Entamoeba histolytica</name>
    <dbReference type="NCBI Taxonomy" id="5759"/>
    <lineage>
        <taxon>Eukaryota</taxon>
        <taxon>Amoebozoa</taxon>
        <taxon>Evosea</taxon>
        <taxon>Archamoebae</taxon>
        <taxon>Mastigamoebida</taxon>
        <taxon>Entamoebidae</taxon>
        <taxon>Entamoeba</taxon>
    </lineage>
</organism>
<evidence type="ECO:0008006" key="3">
    <source>
        <dbReference type="Google" id="ProtNLM"/>
    </source>
</evidence>
<dbReference type="VEuPathDB" id="AmoebaDB:EHI_175470"/>
<reference evidence="1 2" key="1">
    <citation type="submission" date="2016-05" db="EMBL/GenBank/DDBJ databases">
        <title>First whole genome sequencing of Entamoeba histolytica HM1:IMSS-clone-6.</title>
        <authorList>
            <person name="Mukherjee Avik.K."/>
            <person name="Izumyama S."/>
            <person name="Nakada-Tsukui K."/>
            <person name="Nozaki T."/>
        </authorList>
    </citation>
    <scope>NUCLEOTIDE SEQUENCE [LARGE SCALE GENOMIC DNA]</scope>
    <source>
        <strain evidence="1 2">HM1:IMSS clone 6</strain>
    </source>
</reference>
<dbReference type="GO" id="GO:0005737">
    <property type="term" value="C:cytoplasm"/>
    <property type="evidence" value="ECO:0007669"/>
    <property type="project" value="TreeGrafter"/>
</dbReference>
<accession>A0A5K1UWC1</accession>
<dbReference type="InterPro" id="IPR016024">
    <property type="entry name" value="ARM-type_fold"/>
</dbReference>
<dbReference type="GO" id="GO:0000056">
    <property type="term" value="P:ribosomal small subunit export from nucleus"/>
    <property type="evidence" value="ECO:0007669"/>
    <property type="project" value="TreeGrafter"/>
</dbReference>
<dbReference type="InterPro" id="IPR011989">
    <property type="entry name" value="ARM-like"/>
</dbReference>
<dbReference type="GO" id="GO:0005634">
    <property type="term" value="C:nucleus"/>
    <property type="evidence" value="ECO:0007669"/>
    <property type="project" value="TreeGrafter"/>
</dbReference>
<dbReference type="VEuPathDB" id="AmoebaDB:EHI5A_208690"/>
<comment type="caution">
    <text evidence="1">The sequence shown here is derived from an EMBL/GenBank/DDBJ whole genome shotgun (WGS) entry which is preliminary data.</text>
</comment>
<dbReference type="SUPFAM" id="SSF48371">
    <property type="entry name" value="ARM repeat"/>
    <property type="match status" value="1"/>
</dbReference>
<dbReference type="VEuPathDB" id="AmoebaDB:EHI8A_186740"/>
<dbReference type="PANTHER" id="PTHR11223">
    <property type="entry name" value="EXPORTIN 1/5"/>
    <property type="match status" value="1"/>
</dbReference>
<dbReference type="AlphaFoldDB" id="A0A5K1UWC1"/>
<dbReference type="InterPro" id="IPR045065">
    <property type="entry name" value="XPO1/5"/>
</dbReference>
<dbReference type="VEuPathDB" id="AmoebaDB:KM1_256260"/>
<dbReference type="GO" id="GO:0006611">
    <property type="term" value="P:protein export from nucleus"/>
    <property type="evidence" value="ECO:0007669"/>
    <property type="project" value="InterPro"/>
</dbReference>
<sequence length="830" mass="93820">MKEITLPLDVHYIDQLVEMSRSNDVDKINTSQRILSKFASNKHSIQSVNDIISQSSSDLTHLFALNIFESTIKSPEYMYYPDELKQKIHLSIKHWHSLIGVQTNPLLYNKLISLYVSSSIVLEDKFSIKTLLQYDESIAFIKLKTIIEFFYQSVDFSSSEALLCIQYSASHLSDLTLLSLKTIEKTISFVNPQTSGVIAMNCLNYIQQYQEEVLIILAETFHNIIQSNPQSKVDILNQFINKITFSLRPSNELALCLNEILPETDPPSQLFELMMKCSSSKYCMKYLRRYCKATPMTVHSYHIRILEIILNEIPQPPNTLFINKDDGFIENVEAGGIDYDQFIRTLVVLCESGITEELIDHLTSSSTADGLDELKLIKTIWAITGISGKVVYKTESIIFTRSLTFLLTLFGEQTESNKQELIAQLVMALISKFPRFLCHKSEILGVVLHKIFEFVNDPRLIIERTAVGTLVKVCYSCSETITNNIKCINEIYKGCTSGEKLPNTLRGGFYDALGVVSQSFSQTEQMYYDYVGMVIENSFIKFKESIPYFNNGVTPYAIQMALPHLISLTHFLAQCKNISFPLFPQIVVLMRELYLLIIKSACKDTQIIDLCKPALSLLLTFLSKKVISNDIRVILIEVIFPSTTKIPVTLITPSLLECCCQLIELRNSKIIIETIFKCVIVPITLSSSIELHDCVFSFIKNEFNLCSDYIDIIQDTLLNAVVPVLLEGLKRDNEIASFGLESIACCIPLGVDTTEFVFNLVLKGKPYISLLKVLLNGITTSEQLLQLSSKLSNSLHVPVGKTTELVQTFHSHSRNALIPFTQTVISFQVA</sequence>
<protein>
    <recommendedName>
        <fullName evidence="3">Importin N-terminal domain-containing protein</fullName>
    </recommendedName>
</protein>
<dbReference type="VEuPathDB" id="AmoebaDB:EHI7A_163130"/>
<name>A0A5K1UWC1_ENTHI</name>
<proteinExistence type="predicted"/>
<evidence type="ECO:0000313" key="1">
    <source>
        <dbReference type="EMBL" id="GAT95797.1"/>
    </source>
</evidence>
<dbReference type="Gene3D" id="1.25.10.10">
    <property type="entry name" value="Leucine-rich Repeat Variant"/>
    <property type="match status" value="2"/>
</dbReference>
<dbReference type="Proteomes" id="UP000078387">
    <property type="component" value="Unassembled WGS sequence"/>
</dbReference>